<name>A0A937I515_9GAMM</name>
<evidence type="ECO:0000313" key="3">
    <source>
        <dbReference type="Proteomes" id="UP000711391"/>
    </source>
</evidence>
<dbReference type="EMBL" id="JADHQD010000009">
    <property type="protein sequence ID" value="MBL6818205.1"/>
    <property type="molecule type" value="Genomic_DNA"/>
</dbReference>
<accession>A0A937I515</accession>
<protein>
    <submittedName>
        <fullName evidence="2">Uncharacterized protein</fullName>
    </submittedName>
</protein>
<proteinExistence type="predicted"/>
<feature type="chain" id="PRO_5037037830" evidence="1">
    <location>
        <begin position="26"/>
        <end position="90"/>
    </location>
</feature>
<feature type="signal peptide" evidence="1">
    <location>
        <begin position="1"/>
        <end position="25"/>
    </location>
</feature>
<dbReference type="Proteomes" id="UP000711391">
    <property type="component" value="Unassembled WGS sequence"/>
</dbReference>
<dbReference type="AlphaFoldDB" id="A0A937I515"/>
<sequence length="90" mass="10134">MKKFTNKTLILLSGLLFLTSLSAHPFLHDHIGENQTLIECQLYDNKTSGLLEGDEAVSDFVESSIIKELKIEDISQCHSKNYQSRAPPKN</sequence>
<reference evidence="2" key="1">
    <citation type="submission" date="2020-10" db="EMBL/GenBank/DDBJ databases">
        <title>Microbiome of the Black Sea water column analyzed by genome centric metagenomics.</title>
        <authorList>
            <person name="Cabello-Yeves P.J."/>
            <person name="Callieri C."/>
            <person name="Picazo A."/>
            <person name="Mehrshad M."/>
            <person name="Haro-Moreno J.M."/>
            <person name="Roda-Garcia J."/>
            <person name="Dzembekova N."/>
            <person name="Slabakova V."/>
            <person name="Slabakova N."/>
            <person name="Moncheva S."/>
            <person name="Rodriguez-Valera F."/>
        </authorList>
    </citation>
    <scope>NUCLEOTIDE SEQUENCE</scope>
    <source>
        <strain evidence="2">BS307-5m-G50</strain>
    </source>
</reference>
<gene>
    <name evidence="2" type="ORF">ISQ64_02220</name>
</gene>
<keyword evidence="1" id="KW-0732">Signal</keyword>
<evidence type="ECO:0000313" key="2">
    <source>
        <dbReference type="EMBL" id="MBL6818205.1"/>
    </source>
</evidence>
<evidence type="ECO:0000256" key="1">
    <source>
        <dbReference type="SAM" id="SignalP"/>
    </source>
</evidence>
<organism evidence="2 3">
    <name type="scientific">SAR86 cluster bacterium</name>
    <dbReference type="NCBI Taxonomy" id="2030880"/>
    <lineage>
        <taxon>Bacteria</taxon>
        <taxon>Pseudomonadati</taxon>
        <taxon>Pseudomonadota</taxon>
        <taxon>Gammaproteobacteria</taxon>
        <taxon>SAR86 cluster</taxon>
    </lineage>
</organism>
<comment type="caution">
    <text evidence="2">The sequence shown here is derived from an EMBL/GenBank/DDBJ whole genome shotgun (WGS) entry which is preliminary data.</text>
</comment>